<dbReference type="OrthoDB" id="31271at2157"/>
<dbReference type="STRING" id="406327.Mevan_1507"/>
<dbReference type="GeneID" id="5324659"/>
<dbReference type="eggNOG" id="arCOG00910">
    <property type="taxonomic scope" value="Archaea"/>
</dbReference>
<gene>
    <name evidence="1" type="ordered locus">Mevan_1507</name>
</gene>
<dbReference type="Proteomes" id="UP000001107">
    <property type="component" value="Chromosome"/>
</dbReference>
<keyword evidence="1" id="KW-0808">Transferase</keyword>
<proteinExistence type="predicted"/>
<reference evidence="1" key="1">
    <citation type="submission" date="2007-06" db="EMBL/GenBank/DDBJ databases">
        <title>Complete sequence of Methanococcus vannielii SB.</title>
        <authorList>
            <consortium name="US DOE Joint Genome Institute"/>
            <person name="Copeland A."/>
            <person name="Lucas S."/>
            <person name="Lapidus A."/>
            <person name="Barry K."/>
            <person name="Glavina del Rio T."/>
            <person name="Dalin E."/>
            <person name="Tice H."/>
            <person name="Pitluck S."/>
            <person name="Chain P."/>
            <person name="Malfatti S."/>
            <person name="Shin M."/>
            <person name="Vergez L."/>
            <person name="Schmutz J."/>
            <person name="Larimer F."/>
            <person name="Land M."/>
            <person name="Hauser L."/>
            <person name="Kyrpides N."/>
            <person name="Anderson I."/>
            <person name="Sieprawska-Lupa M."/>
            <person name="Whitman W.B."/>
            <person name="Richardson P."/>
        </authorList>
    </citation>
    <scope>NUCLEOTIDE SEQUENCE [LARGE SCALE GENOMIC DNA]</scope>
    <source>
        <strain evidence="1">SB</strain>
    </source>
</reference>
<dbReference type="InterPro" id="IPR029063">
    <property type="entry name" value="SAM-dependent_MTases_sf"/>
</dbReference>
<dbReference type="GO" id="GO:0032259">
    <property type="term" value="P:methylation"/>
    <property type="evidence" value="ECO:0007669"/>
    <property type="project" value="UniProtKB-KW"/>
</dbReference>
<dbReference type="RefSeq" id="WP_012066315.1">
    <property type="nucleotide sequence ID" value="NC_009634.1"/>
</dbReference>
<dbReference type="Gene3D" id="3.40.50.150">
    <property type="entry name" value="Vaccinia Virus protein VP39"/>
    <property type="match status" value="1"/>
</dbReference>
<evidence type="ECO:0000313" key="2">
    <source>
        <dbReference type="Proteomes" id="UP000001107"/>
    </source>
</evidence>
<dbReference type="KEGG" id="mvn:Mevan_1507"/>
<protein>
    <submittedName>
        <fullName evidence="1">Methyltransferase small</fullName>
    </submittedName>
</protein>
<name>A6USC9_METVS</name>
<sequence length="207" mass="23885">MKKRHLEILLDELKPHPNPKAHLEQYSTEGNLASELLLFAEPDIKNSFLIDFGCGTGRFSIGAKLLGAKFAVGIDIDFETVETAKKNAESLNTSVDFFKLDIKDVNSNFFEERYEYFKNSKKVIIQNPPFGAQKKYADRIFLDKALEVGDVVYTIHNTATRDFLTNYIQRKNRKITNIFQANFRIPAIYEFHKKNALNIPVDIYRIE</sequence>
<dbReference type="InterPro" id="IPR051720">
    <property type="entry name" value="rRNA_MeTrfase/Polyamine_Synth"/>
</dbReference>
<dbReference type="CDD" id="cd02440">
    <property type="entry name" value="AdoMet_MTases"/>
    <property type="match status" value="1"/>
</dbReference>
<dbReference type="PANTHER" id="PTHR23290">
    <property type="entry name" value="RRNA N6-ADENOSINE-METHYLTRANSFERASE METTL5"/>
    <property type="match status" value="1"/>
</dbReference>
<keyword evidence="2" id="KW-1185">Reference proteome</keyword>
<organism evidence="1 2">
    <name type="scientific">Methanococcus vannielii (strain ATCC 35089 / DSM 1224 / JCM 13029 / OCM 148 / SB)</name>
    <dbReference type="NCBI Taxonomy" id="406327"/>
    <lineage>
        <taxon>Archaea</taxon>
        <taxon>Methanobacteriati</taxon>
        <taxon>Methanobacteriota</taxon>
        <taxon>Methanomada group</taxon>
        <taxon>Methanococci</taxon>
        <taxon>Methanococcales</taxon>
        <taxon>Methanococcaceae</taxon>
        <taxon>Methanococcus</taxon>
    </lineage>
</organism>
<keyword evidence="1" id="KW-0489">Methyltransferase</keyword>
<dbReference type="HOGENOM" id="CLU_074702_1_0_2"/>
<dbReference type="Pfam" id="PF06325">
    <property type="entry name" value="PrmA"/>
    <property type="match status" value="1"/>
</dbReference>
<accession>A6USC9</accession>
<dbReference type="GO" id="GO:0008168">
    <property type="term" value="F:methyltransferase activity"/>
    <property type="evidence" value="ECO:0007669"/>
    <property type="project" value="UniProtKB-KW"/>
</dbReference>
<dbReference type="SUPFAM" id="SSF53335">
    <property type="entry name" value="S-adenosyl-L-methionine-dependent methyltransferases"/>
    <property type="match status" value="1"/>
</dbReference>
<dbReference type="PANTHER" id="PTHR23290:SF0">
    <property type="entry name" value="RRNA N6-ADENOSINE-METHYLTRANSFERASE METTL5"/>
    <property type="match status" value="1"/>
</dbReference>
<dbReference type="AlphaFoldDB" id="A6USC9"/>
<dbReference type="EMBL" id="CP000742">
    <property type="protein sequence ID" value="ABR55401.1"/>
    <property type="molecule type" value="Genomic_DNA"/>
</dbReference>
<evidence type="ECO:0000313" key="1">
    <source>
        <dbReference type="EMBL" id="ABR55401.1"/>
    </source>
</evidence>